<comment type="caution">
    <text evidence="2">The sequence shown here is derived from an EMBL/GenBank/DDBJ whole genome shotgun (WGS) entry which is preliminary data.</text>
</comment>
<reference evidence="2 3" key="1">
    <citation type="submission" date="2015-12" db="EMBL/GenBank/DDBJ databases">
        <title>The genome of Folsomia candida.</title>
        <authorList>
            <person name="Faddeeva A."/>
            <person name="Derks M.F."/>
            <person name="Anvar Y."/>
            <person name="Smit S."/>
            <person name="Van Straalen N."/>
            <person name="Roelofs D."/>
        </authorList>
    </citation>
    <scope>NUCLEOTIDE SEQUENCE [LARGE SCALE GENOMIC DNA]</scope>
    <source>
        <strain evidence="2 3">VU population</strain>
        <tissue evidence="2">Whole body</tissue>
    </source>
</reference>
<feature type="chain" id="PRO_5012126897" evidence="1">
    <location>
        <begin position="19"/>
        <end position="327"/>
    </location>
</feature>
<protein>
    <submittedName>
        <fullName evidence="2">Lipase</fullName>
    </submittedName>
</protein>
<evidence type="ECO:0000313" key="3">
    <source>
        <dbReference type="Proteomes" id="UP000198287"/>
    </source>
</evidence>
<feature type="signal peptide" evidence="1">
    <location>
        <begin position="1"/>
        <end position="18"/>
    </location>
</feature>
<dbReference type="EMBL" id="LNIX01000012">
    <property type="protein sequence ID" value="OXA48046.1"/>
    <property type="molecule type" value="Genomic_DNA"/>
</dbReference>
<sequence>MSPTKSFSVITLFILTRALSISANLFNIPTLLVPPSDTRPTTILSIGPDLARSKKYVHLTGASYCFNISTWDCIFCKISKNYGFEFVSEFRNKSANTYGFIAVNNYEKEIIVTIRGTLNMNNVLQDSDWVMVDPNDGRTVVKIGDGETIGVNRGFVRAVGSLFPQLVTQLNVAMRNHHNYASQSRPCASLHHSLHVKRTDQSSPRFSCPEILRLFRIRGPRVGNRVYADYWNSQNMPITRVSNKADFAAYLPPSIHGYVHFGSEVWINSKEEEIICSKEVYEDPTCTNSMPVLLHNLADHLIYWDMEYLACAGQHMETTLGQFVTDL</sequence>
<accession>A0A226DUZ3</accession>
<dbReference type="CDD" id="cd00519">
    <property type="entry name" value="Lipase_3"/>
    <property type="match status" value="1"/>
</dbReference>
<organism evidence="2 3">
    <name type="scientific">Folsomia candida</name>
    <name type="common">Springtail</name>
    <dbReference type="NCBI Taxonomy" id="158441"/>
    <lineage>
        <taxon>Eukaryota</taxon>
        <taxon>Metazoa</taxon>
        <taxon>Ecdysozoa</taxon>
        <taxon>Arthropoda</taxon>
        <taxon>Hexapoda</taxon>
        <taxon>Collembola</taxon>
        <taxon>Entomobryomorpha</taxon>
        <taxon>Isotomoidea</taxon>
        <taxon>Isotomidae</taxon>
        <taxon>Proisotominae</taxon>
        <taxon>Folsomia</taxon>
    </lineage>
</organism>
<name>A0A226DUZ3_FOLCA</name>
<dbReference type="OrthoDB" id="438440at2759"/>
<dbReference type="SUPFAM" id="SSF53474">
    <property type="entry name" value="alpha/beta-Hydrolases"/>
    <property type="match status" value="1"/>
</dbReference>
<keyword evidence="3" id="KW-1185">Reference proteome</keyword>
<evidence type="ECO:0000313" key="2">
    <source>
        <dbReference type="EMBL" id="OXA48046.1"/>
    </source>
</evidence>
<proteinExistence type="predicted"/>
<dbReference type="PANTHER" id="PTHR45856">
    <property type="entry name" value="ALPHA/BETA-HYDROLASES SUPERFAMILY PROTEIN"/>
    <property type="match status" value="1"/>
</dbReference>
<dbReference type="InterPro" id="IPR029058">
    <property type="entry name" value="AB_hydrolase_fold"/>
</dbReference>
<dbReference type="AlphaFoldDB" id="A0A226DUZ3"/>
<dbReference type="PANTHER" id="PTHR45856:SF11">
    <property type="entry name" value="FUNGAL LIPASE-LIKE DOMAIN-CONTAINING PROTEIN"/>
    <property type="match status" value="1"/>
</dbReference>
<dbReference type="Proteomes" id="UP000198287">
    <property type="component" value="Unassembled WGS sequence"/>
</dbReference>
<keyword evidence="1" id="KW-0732">Signal</keyword>
<dbReference type="Gene3D" id="3.40.50.1820">
    <property type="entry name" value="alpha/beta hydrolase"/>
    <property type="match status" value="2"/>
</dbReference>
<gene>
    <name evidence="2" type="ORF">Fcan01_17079</name>
</gene>
<evidence type="ECO:0000256" key="1">
    <source>
        <dbReference type="SAM" id="SignalP"/>
    </source>
</evidence>
<dbReference type="InterPro" id="IPR051218">
    <property type="entry name" value="Sec_MonoDiacylglyc_Lipase"/>
</dbReference>